<sequence>MTFKKILESDSLFAIVILPRILAQHKVVQKISYFYFVFIIGTAFGAFIVVVATNQWYQVFTRYVDLAGGFFIAQTSYMTMYIPIYIKMFWDIYEQMFPRLWPLDYITSNNKFTKISNLIKIGALIITVAVLVFATAALPWRGDEYYLYFPVKMAVDYFNIYLRNLYLFFFYTCFYHVGLTIISNLFCLTYLILHLYNQYCMLSEKLKTLSDYKQQDLVTQELILCIKLHQTLLEYVTKLNNLMYYPIYCYSASGVITVLTIILYPKNSLVDVLESVFVTIITICVAAGFCFLGQIIEDSSEEASNSAYSTTWYKWNAKNRRLLLFFLQQTQRKAVLTSSGVITVNYQLLIRVS</sequence>
<dbReference type="GO" id="GO:0005886">
    <property type="term" value="C:plasma membrane"/>
    <property type="evidence" value="ECO:0007669"/>
    <property type="project" value="UniProtKB-SubCell"/>
</dbReference>
<comment type="subcellular location">
    <subcellularLocation>
        <location evidence="1 10">Cell membrane</location>
        <topology evidence="1 10">Multi-pass membrane protein</topology>
    </subcellularLocation>
</comment>
<name>A0AA38IX41_9CUCU</name>
<dbReference type="Proteomes" id="UP001168821">
    <property type="component" value="Unassembled WGS sequence"/>
</dbReference>
<dbReference type="InterPro" id="IPR004117">
    <property type="entry name" value="7tm6_olfct_rcpt"/>
</dbReference>
<keyword evidence="12" id="KW-1185">Reference proteome</keyword>
<keyword evidence="8 10" id="KW-0675">Receptor</keyword>
<protein>
    <recommendedName>
        <fullName evidence="10">Odorant receptor</fullName>
    </recommendedName>
</protein>
<evidence type="ECO:0000256" key="5">
    <source>
        <dbReference type="ARBA" id="ARBA00022725"/>
    </source>
</evidence>
<dbReference type="AlphaFoldDB" id="A0AA38IX41"/>
<dbReference type="GO" id="GO:0007165">
    <property type="term" value="P:signal transduction"/>
    <property type="evidence" value="ECO:0007669"/>
    <property type="project" value="UniProtKB-KW"/>
</dbReference>
<feature type="transmembrane region" description="Helical" evidence="10">
    <location>
        <begin position="168"/>
        <end position="193"/>
    </location>
</feature>
<dbReference type="PANTHER" id="PTHR21137:SF35">
    <property type="entry name" value="ODORANT RECEPTOR 19A-RELATED"/>
    <property type="match status" value="1"/>
</dbReference>
<feature type="transmembrane region" description="Helical" evidence="10">
    <location>
        <begin position="64"/>
        <end position="86"/>
    </location>
</feature>
<evidence type="ECO:0000256" key="6">
    <source>
        <dbReference type="ARBA" id="ARBA00022989"/>
    </source>
</evidence>
<keyword evidence="3 10" id="KW-0716">Sensory transduction</keyword>
<feature type="transmembrane region" description="Helical" evidence="10">
    <location>
        <begin position="242"/>
        <end position="264"/>
    </location>
</feature>
<feature type="transmembrane region" description="Helical" evidence="10">
    <location>
        <begin position="276"/>
        <end position="296"/>
    </location>
</feature>
<evidence type="ECO:0000256" key="4">
    <source>
        <dbReference type="ARBA" id="ARBA00022692"/>
    </source>
</evidence>
<comment type="caution">
    <text evidence="10">Lacks conserved residue(s) required for the propagation of feature annotation.</text>
</comment>
<dbReference type="PANTHER" id="PTHR21137">
    <property type="entry name" value="ODORANT RECEPTOR"/>
    <property type="match status" value="1"/>
</dbReference>
<evidence type="ECO:0000256" key="1">
    <source>
        <dbReference type="ARBA" id="ARBA00004651"/>
    </source>
</evidence>
<dbReference type="GO" id="GO:0004984">
    <property type="term" value="F:olfactory receptor activity"/>
    <property type="evidence" value="ECO:0007669"/>
    <property type="project" value="InterPro"/>
</dbReference>
<dbReference type="GO" id="GO:0005549">
    <property type="term" value="F:odorant binding"/>
    <property type="evidence" value="ECO:0007669"/>
    <property type="project" value="InterPro"/>
</dbReference>
<evidence type="ECO:0000256" key="9">
    <source>
        <dbReference type="ARBA" id="ARBA00023224"/>
    </source>
</evidence>
<feature type="transmembrane region" description="Helical" evidence="10">
    <location>
        <begin position="33"/>
        <end position="52"/>
    </location>
</feature>
<gene>
    <name evidence="11" type="ORF">Zmor_005040</name>
</gene>
<evidence type="ECO:0000313" key="11">
    <source>
        <dbReference type="EMBL" id="KAJ3660599.1"/>
    </source>
</evidence>
<reference evidence="11" key="1">
    <citation type="journal article" date="2023" name="G3 (Bethesda)">
        <title>Whole genome assemblies of Zophobas morio and Tenebrio molitor.</title>
        <authorList>
            <person name="Kaur S."/>
            <person name="Stinson S.A."/>
            <person name="diCenzo G.C."/>
        </authorList>
    </citation>
    <scope>NUCLEOTIDE SEQUENCE</scope>
    <source>
        <strain evidence="11">QUZm001</strain>
    </source>
</reference>
<keyword evidence="9 10" id="KW-0807">Transducer</keyword>
<evidence type="ECO:0000256" key="7">
    <source>
        <dbReference type="ARBA" id="ARBA00023136"/>
    </source>
</evidence>
<proteinExistence type="inferred from homology"/>
<evidence type="ECO:0000256" key="2">
    <source>
        <dbReference type="ARBA" id="ARBA00022475"/>
    </source>
</evidence>
<keyword evidence="6 10" id="KW-1133">Transmembrane helix</keyword>
<evidence type="ECO:0000256" key="10">
    <source>
        <dbReference type="RuleBase" id="RU351113"/>
    </source>
</evidence>
<feature type="transmembrane region" description="Helical" evidence="10">
    <location>
        <begin position="118"/>
        <end position="138"/>
    </location>
</feature>
<keyword evidence="7 10" id="KW-0472">Membrane</keyword>
<keyword evidence="4 10" id="KW-0812">Transmembrane</keyword>
<organism evidence="11 12">
    <name type="scientific">Zophobas morio</name>
    <dbReference type="NCBI Taxonomy" id="2755281"/>
    <lineage>
        <taxon>Eukaryota</taxon>
        <taxon>Metazoa</taxon>
        <taxon>Ecdysozoa</taxon>
        <taxon>Arthropoda</taxon>
        <taxon>Hexapoda</taxon>
        <taxon>Insecta</taxon>
        <taxon>Pterygota</taxon>
        <taxon>Neoptera</taxon>
        <taxon>Endopterygota</taxon>
        <taxon>Coleoptera</taxon>
        <taxon>Polyphaga</taxon>
        <taxon>Cucujiformia</taxon>
        <taxon>Tenebrionidae</taxon>
        <taxon>Zophobas</taxon>
    </lineage>
</organism>
<keyword evidence="5 10" id="KW-0552">Olfaction</keyword>
<keyword evidence="2" id="KW-1003">Cell membrane</keyword>
<accession>A0AA38IX41</accession>
<comment type="caution">
    <text evidence="11">The sequence shown here is derived from an EMBL/GenBank/DDBJ whole genome shotgun (WGS) entry which is preliminary data.</text>
</comment>
<dbReference type="EMBL" id="JALNTZ010000002">
    <property type="protein sequence ID" value="KAJ3660599.1"/>
    <property type="molecule type" value="Genomic_DNA"/>
</dbReference>
<evidence type="ECO:0000256" key="3">
    <source>
        <dbReference type="ARBA" id="ARBA00022606"/>
    </source>
</evidence>
<comment type="similarity">
    <text evidence="10">Belongs to the insect chemoreceptor superfamily. Heteromeric odorant receptor channel (TC 1.A.69) family.</text>
</comment>
<evidence type="ECO:0000313" key="12">
    <source>
        <dbReference type="Proteomes" id="UP001168821"/>
    </source>
</evidence>
<evidence type="ECO:0000256" key="8">
    <source>
        <dbReference type="ARBA" id="ARBA00023170"/>
    </source>
</evidence>
<dbReference type="Pfam" id="PF02949">
    <property type="entry name" value="7tm_6"/>
    <property type="match status" value="1"/>
</dbReference>